<feature type="transmembrane region" description="Helical" evidence="2">
    <location>
        <begin position="12"/>
        <end position="33"/>
    </location>
</feature>
<proteinExistence type="predicted"/>
<feature type="transmembrane region" description="Helical" evidence="2">
    <location>
        <begin position="280"/>
        <end position="301"/>
    </location>
</feature>
<evidence type="ECO:0000313" key="3">
    <source>
        <dbReference type="EMBL" id="MFC0407253.1"/>
    </source>
</evidence>
<feature type="transmembrane region" description="Helical" evidence="2">
    <location>
        <begin position="143"/>
        <end position="163"/>
    </location>
</feature>
<keyword evidence="4" id="KW-1185">Reference proteome</keyword>
<feature type="transmembrane region" description="Helical" evidence="2">
    <location>
        <begin position="111"/>
        <end position="128"/>
    </location>
</feature>
<feature type="transmembrane region" description="Helical" evidence="2">
    <location>
        <begin position="216"/>
        <end position="237"/>
    </location>
</feature>
<feature type="transmembrane region" description="Helical" evidence="2">
    <location>
        <begin position="175"/>
        <end position="196"/>
    </location>
</feature>
<keyword evidence="2" id="KW-0472">Membrane</keyword>
<feature type="region of interest" description="Disordered" evidence="1">
    <location>
        <begin position="51"/>
        <end position="71"/>
    </location>
</feature>
<accession>A0ABV6JNF3</accession>
<feature type="transmembrane region" description="Helical" evidence="2">
    <location>
        <begin position="249"/>
        <end position="268"/>
    </location>
</feature>
<comment type="caution">
    <text evidence="3">The sequence shown here is derived from an EMBL/GenBank/DDBJ whole genome shotgun (WGS) entry which is preliminary data.</text>
</comment>
<reference evidence="3 4" key="1">
    <citation type="submission" date="2024-09" db="EMBL/GenBank/DDBJ databases">
        <authorList>
            <person name="Sun Q."/>
            <person name="Mori K."/>
        </authorList>
    </citation>
    <scope>NUCLEOTIDE SEQUENCE [LARGE SCALE GENOMIC DNA]</scope>
    <source>
        <strain evidence="3 4">TBRC 5777</strain>
    </source>
</reference>
<protein>
    <submittedName>
        <fullName evidence="3">Uncharacterized protein</fullName>
    </submittedName>
</protein>
<dbReference type="Proteomes" id="UP001589865">
    <property type="component" value="Unassembled WGS sequence"/>
</dbReference>
<evidence type="ECO:0000256" key="2">
    <source>
        <dbReference type="SAM" id="Phobius"/>
    </source>
</evidence>
<sequence>MTPRSANQRPTGGVLVALCALGTATVAGAAMLARRPHRALGRMEALSLPPAPRVPAARTRRPLPPPSSPVVSHSNAVLAARRLNRAAGTIATSVLIDSAVEHYRGAFSNKAMYTPIVVSALSLLASYHGHRDHDPIPHKLRDAIYALSAITGVIGTGFHLYNVAKRPGGFCWQNLFYAAPLGAPAAITLSGMTGFLAERVRDNHPNSVPDVLGLPAGRVVAALTGIGLLGTTAEAALLHFRGAFHNPAMLLPVTVPPAGALLLAGAALGPSERPRPLTRWWMRVTALLGVVGVGFHAVGVARNMGGWRNWMQNIQAGPPLPAPPAFTGLALAGLAAMGLLQDNPHE</sequence>
<dbReference type="RefSeq" id="WP_377042949.1">
    <property type="nucleotide sequence ID" value="NZ_JBHLUN010000002.1"/>
</dbReference>
<gene>
    <name evidence="3" type="ORF">ACFFGY_03270</name>
</gene>
<dbReference type="EMBL" id="JBHLUN010000002">
    <property type="protein sequence ID" value="MFC0407253.1"/>
    <property type="molecule type" value="Genomic_DNA"/>
</dbReference>
<evidence type="ECO:0000256" key="1">
    <source>
        <dbReference type="SAM" id="MobiDB-lite"/>
    </source>
</evidence>
<name>A0ABV6JNF3_9PROT</name>
<organism evidence="3 4">
    <name type="scientific">Roseomonas elaeocarpi</name>
    <dbReference type="NCBI Taxonomy" id="907779"/>
    <lineage>
        <taxon>Bacteria</taxon>
        <taxon>Pseudomonadati</taxon>
        <taxon>Pseudomonadota</taxon>
        <taxon>Alphaproteobacteria</taxon>
        <taxon>Acetobacterales</taxon>
        <taxon>Roseomonadaceae</taxon>
        <taxon>Roseomonas</taxon>
    </lineage>
</organism>
<keyword evidence="2" id="KW-1133">Transmembrane helix</keyword>
<evidence type="ECO:0000313" key="4">
    <source>
        <dbReference type="Proteomes" id="UP001589865"/>
    </source>
</evidence>
<keyword evidence="2" id="KW-0812">Transmembrane</keyword>